<dbReference type="RefSeq" id="WP_152569214.1">
    <property type="nucleotide sequence ID" value="NZ_JACHET010000001.1"/>
</dbReference>
<evidence type="ECO:0000256" key="1">
    <source>
        <dbReference type="SAM" id="SignalP"/>
    </source>
</evidence>
<reference evidence="2 3" key="1">
    <citation type="submission" date="2020-08" db="EMBL/GenBank/DDBJ databases">
        <title>Genomic Encyclopedia of Type Strains, Phase IV (KMG-IV): sequencing the most valuable type-strain genomes for metagenomic binning, comparative biology and taxonomic classification.</title>
        <authorList>
            <person name="Goeker M."/>
        </authorList>
    </citation>
    <scope>NUCLEOTIDE SEQUENCE [LARGE SCALE GENOMIC DNA]</scope>
    <source>
        <strain evidence="2 3">DSM 107085</strain>
    </source>
</reference>
<keyword evidence="1" id="KW-0732">Signal</keyword>
<name>A0A841KHH7_9GAMM</name>
<evidence type="ECO:0000313" key="3">
    <source>
        <dbReference type="Proteomes" id="UP000560000"/>
    </source>
</evidence>
<sequence>MKMLKWKLFMATALALAAACAQAKSTTVTSLSIDGKTIPGQTINLHIILTGKHLVYAGGCSFYPGEIKTSKDNTNINVTNPTTQNSNTISTETVPAASGTGCYDSTTGLWYAVKVYGDHTDFFVPYKLPTGVATYQFSATFSGDSDSNGSNASPVTVHARYPNNAAVMNFFLSD</sequence>
<evidence type="ECO:0000313" key="2">
    <source>
        <dbReference type="EMBL" id="MBB6184505.1"/>
    </source>
</evidence>
<dbReference type="AlphaFoldDB" id="A0A841KHH7"/>
<dbReference type="EMBL" id="JACHET010000001">
    <property type="protein sequence ID" value="MBB6184505.1"/>
    <property type="molecule type" value="Genomic_DNA"/>
</dbReference>
<protein>
    <submittedName>
        <fullName evidence="2">Uncharacterized protein</fullName>
    </submittedName>
</protein>
<dbReference type="Proteomes" id="UP000560000">
    <property type="component" value="Unassembled WGS sequence"/>
</dbReference>
<comment type="caution">
    <text evidence="2">The sequence shown here is derived from an EMBL/GenBank/DDBJ whole genome shotgun (WGS) entry which is preliminary data.</text>
</comment>
<gene>
    <name evidence="2" type="ORF">HNQ86_001850</name>
</gene>
<proteinExistence type="predicted"/>
<accession>A0A841KHH7</accession>
<organism evidence="2 3">
    <name type="scientific">Oleiagrimonas soli</name>
    <dbReference type="NCBI Taxonomy" id="1543381"/>
    <lineage>
        <taxon>Bacteria</taxon>
        <taxon>Pseudomonadati</taxon>
        <taxon>Pseudomonadota</taxon>
        <taxon>Gammaproteobacteria</taxon>
        <taxon>Lysobacterales</taxon>
        <taxon>Rhodanobacteraceae</taxon>
        <taxon>Oleiagrimonas</taxon>
    </lineage>
</organism>
<feature type="chain" id="PRO_5032721536" evidence="1">
    <location>
        <begin position="24"/>
        <end position="174"/>
    </location>
</feature>
<dbReference type="PROSITE" id="PS51257">
    <property type="entry name" value="PROKAR_LIPOPROTEIN"/>
    <property type="match status" value="1"/>
</dbReference>
<feature type="signal peptide" evidence="1">
    <location>
        <begin position="1"/>
        <end position="23"/>
    </location>
</feature>